<evidence type="ECO:0000313" key="3">
    <source>
        <dbReference type="Proteomes" id="UP000008866"/>
    </source>
</evidence>
<dbReference type="KEGG" id="abe:ARB_00292"/>
<dbReference type="HOGENOM" id="CLU_149540_0_0_1"/>
<dbReference type="Proteomes" id="UP000008866">
    <property type="component" value="Unassembled WGS sequence"/>
</dbReference>
<feature type="region of interest" description="Disordered" evidence="1">
    <location>
        <begin position="51"/>
        <end position="83"/>
    </location>
</feature>
<sequence length="175" mass="19271">MSRTRLCRLIPSIAASHMTRPTGIFRSTKHGGVNKLVSSLVDWLVTEMSDGRGEGQAWDEGETANITAKEKNRETEEDSCADGEMVVSKGKPVALKKRSTARCLHPSRRPADIQMLSTSTSTRSPLKTDEETLTTEFDASQAPQPFLDPDLRDRMLKLQGSKLSTATHTIGQNNE</sequence>
<name>D4AVS8_ARTBC</name>
<feature type="compositionally biased region" description="Basic residues" evidence="1">
    <location>
        <begin position="97"/>
        <end position="108"/>
    </location>
</feature>
<evidence type="ECO:0000256" key="1">
    <source>
        <dbReference type="SAM" id="MobiDB-lite"/>
    </source>
</evidence>
<accession>D4AVS8</accession>
<organism evidence="2 3">
    <name type="scientific">Arthroderma benhamiae (strain ATCC MYA-4681 / CBS 112371)</name>
    <name type="common">Trichophyton mentagrophytes</name>
    <dbReference type="NCBI Taxonomy" id="663331"/>
    <lineage>
        <taxon>Eukaryota</taxon>
        <taxon>Fungi</taxon>
        <taxon>Dikarya</taxon>
        <taxon>Ascomycota</taxon>
        <taxon>Pezizomycotina</taxon>
        <taxon>Eurotiomycetes</taxon>
        <taxon>Eurotiomycetidae</taxon>
        <taxon>Onygenales</taxon>
        <taxon>Arthrodermataceae</taxon>
        <taxon>Trichophyton</taxon>
    </lineage>
</organism>
<gene>
    <name evidence="2" type="ORF">ARB_00292</name>
</gene>
<protein>
    <submittedName>
        <fullName evidence="2">Uncharacterized protein</fullName>
    </submittedName>
</protein>
<feature type="region of interest" description="Disordered" evidence="1">
    <location>
        <begin position="97"/>
        <end position="148"/>
    </location>
</feature>
<feature type="compositionally biased region" description="Polar residues" evidence="1">
    <location>
        <begin position="115"/>
        <end position="125"/>
    </location>
</feature>
<proteinExistence type="predicted"/>
<dbReference type="EMBL" id="ABSU01000013">
    <property type="protein sequence ID" value="EFE32834.1"/>
    <property type="molecule type" value="Genomic_DNA"/>
</dbReference>
<evidence type="ECO:0000313" key="2">
    <source>
        <dbReference type="EMBL" id="EFE32834.1"/>
    </source>
</evidence>
<dbReference type="eggNOG" id="ENOG502RNVA">
    <property type="taxonomic scope" value="Eukaryota"/>
</dbReference>
<keyword evidence="3" id="KW-1185">Reference proteome</keyword>
<comment type="caution">
    <text evidence="2">The sequence shown here is derived from an EMBL/GenBank/DDBJ whole genome shotgun (WGS) entry which is preliminary data.</text>
</comment>
<reference evidence="3" key="1">
    <citation type="journal article" date="2011" name="Genome Biol.">
        <title>Comparative and functional genomics provide insights into the pathogenicity of dermatophytic fungi.</title>
        <authorList>
            <person name="Burmester A."/>
            <person name="Shelest E."/>
            <person name="Gloeckner G."/>
            <person name="Heddergott C."/>
            <person name="Schindler S."/>
            <person name="Staib P."/>
            <person name="Heidel A."/>
            <person name="Felder M."/>
            <person name="Petzold A."/>
            <person name="Szafranski K."/>
            <person name="Feuermann M."/>
            <person name="Pedruzzi I."/>
            <person name="Priebe S."/>
            <person name="Groth M."/>
            <person name="Winkler R."/>
            <person name="Li W."/>
            <person name="Kniemeyer O."/>
            <person name="Schroeckh V."/>
            <person name="Hertweck C."/>
            <person name="Hube B."/>
            <person name="White T.C."/>
            <person name="Platzer M."/>
            <person name="Guthke R."/>
            <person name="Heitman J."/>
            <person name="Woestemeyer J."/>
            <person name="Zipfel P.F."/>
            <person name="Monod M."/>
            <person name="Brakhage A.A."/>
        </authorList>
    </citation>
    <scope>NUCLEOTIDE SEQUENCE [LARGE SCALE GENOMIC DNA]</scope>
    <source>
        <strain evidence="3">ATCC MYA-4681 / CBS 112371</strain>
    </source>
</reference>
<dbReference type="RefSeq" id="XP_003013474.1">
    <property type="nucleotide sequence ID" value="XM_003013428.1"/>
</dbReference>
<dbReference type="AlphaFoldDB" id="D4AVS8"/>
<feature type="compositionally biased region" description="Polar residues" evidence="1">
    <location>
        <begin position="134"/>
        <end position="143"/>
    </location>
</feature>
<dbReference type="GeneID" id="9519510"/>